<proteinExistence type="predicted"/>
<feature type="region of interest" description="Disordered" evidence="1">
    <location>
        <begin position="413"/>
        <end position="435"/>
    </location>
</feature>
<evidence type="ECO:0000256" key="1">
    <source>
        <dbReference type="SAM" id="MobiDB-lite"/>
    </source>
</evidence>
<dbReference type="RefSeq" id="WP_379157019.1">
    <property type="nucleotide sequence ID" value="NZ_JBHSRJ010000006.1"/>
</dbReference>
<dbReference type="EMBL" id="JBHSRJ010000006">
    <property type="protein sequence ID" value="MFC6044861.1"/>
    <property type="molecule type" value="Genomic_DNA"/>
</dbReference>
<protein>
    <submittedName>
        <fullName evidence="2">Uncharacterized protein</fullName>
    </submittedName>
</protein>
<reference evidence="3" key="1">
    <citation type="journal article" date="2019" name="Int. J. Syst. Evol. Microbiol.">
        <title>The Global Catalogue of Microorganisms (GCM) 10K type strain sequencing project: providing services to taxonomists for standard genome sequencing and annotation.</title>
        <authorList>
            <consortium name="The Broad Institute Genomics Platform"/>
            <consortium name="The Broad Institute Genome Sequencing Center for Infectious Disease"/>
            <person name="Wu L."/>
            <person name="Ma J."/>
        </authorList>
    </citation>
    <scope>NUCLEOTIDE SEQUENCE [LARGE SCALE GENOMIC DNA]</scope>
    <source>
        <strain evidence="3">CCUG 54522</strain>
    </source>
</reference>
<evidence type="ECO:0000313" key="3">
    <source>
        <dbReference type="Proteomes" id="UP001596135"/>
    </source>
</evidence>
<dbReference type="Proteomes" id="UP001596135">
    <property type="component" value="Unassembled WGS sequence"/>
</dbReference>
<name>A0ABW1LN24_9ACTN</name>
<sequence>MSAPASAVGGLSDADRRLLLARRSAVVAALADRFRHVLDGDGVSDTDTRMRQDAASRQGVGGFETHPLVLLQRALDELPRPRVGLSPTDALDPGFSLDAGVAGVTTTPGAASLLEGYRQAAVELTVATHCLQTAADQIWTRSAGAAWPVLGDIAQGLEAVLVLDDRLRRGGVLEAAGVSAIGGAAAEHRHQVYAARLACSNVARLAAAFGTDASAEGAAHREEPLPSRPALARGGAAQPVVVVRSPGELAAAMDRLARMLAPATASSAVSTTQPALSSTMSKVLLEVQLRAYVELGTSTRSGPAVAVGAAIRGLGQARDVGDPRLSPPDPVLVRQTQEVASGLAMLHAAGGPSVLGRQGNAELVAAVHRVSHAFTRRLESELNTAEPSMMQVVDTDGGRRLEPMDKHTGLRGALRRLRESTAPPPHPQPRVDRPARTALAETLAATPTGGEPRIWSTRIHSGGIEL</sequence>
<keyword evidence="3" id="KW-1185">Reference proteome</keyword>
<evidence type="ECO:0000313" key="2">
    <source>
        <dbReference type="EMBL" id="MFC6044861.1"/>
    </source>
</evidence>
<comment type="caution">
    <text evidence="2">The sequence shown here is derived from an EMBL/GenBank/DDBJ whole genome shotgun (WGS) entry which is preliminary data.</text>
</comment>
<accession>A0ABW1LN24</accession>
<gene>
    <name evidence="2" type="ORF">ACFPYL_17355</name>
</gene>
<organism evidence="2 3">
    <name type="scientific">Nocardioides hankookensis</name>
    <dbReference type="NCBI Taxonomy" id="443157"/>
    <lineage>
        <taxon>Bacteria</taxon>
        <taxon>Bacillati</taxon>
        <taxon>Actinomycetota</taxon>
        <taxon>Actinomycetes</taxon>
        <taxon>Propionibacteriales</taxon>
        <taxon>Nocardioidaceae</taxon>
        <taxon>Nocardioides</taxon>
    </lineage>
</organism>